<dbReference type="EC" id="3.2.1.37" evidence="8"/>
<organism evidence="8 9">
    <name type="scientific">Lunatimonas lonarensis</name>
    <dbReference type="NCBI Taxonomy" id="1232681"/>
    <lineage>
        <taxon>Bacteria</taxon>
        <taxon>Pseudomonadati</taxon>
        <taxon>Bacteroidota</taxon>
        <taxon>Cytophagia</taxon>
        <taxon>Cytophagales</taxon>
        <taxon>Cyclobacteriaceae</taxon>
    </lineage>
</organism>
<dbReference type="InterPro" id="IPR051795">
    <property type="entry name" value="Glycosyl_Hydrlase_43"/>
</dbReference>
<evidence type="ECO:0000313" key="8">
    <source>
        <dbReference type="EMBL" id="EON79162.1"/>
    </source>
</evidence>
<dbReference type="Gene3D" id="2.115.10.20">
    <property type="entry name" value="Glycosyl hydrolase domain, family 43"/>
    <property type="match status" value="1"/>
</dbReference>
<feature type="active site" description="Proton acceptor" evidence="4">
    <location>
        <position position="97"/>
    </location>
</feature>
<keyword evidence="2 6" id="KW-0378">Hydrolase</keyword>
<dbReference type="EMBL" id="AQHR01000015">
    <property type="protein sequence ID" value="EON79162.1"/>
    <property type="molecule type" value="Genomic_DNA"/>
</dbReference>
<dbReference type="STRING" id="1232681.ADIS_0391"/>
<keyword evidence="9" id="KW-1185">Reference proteome</keyword>
<dbReference type="PANTHER" id="PTHR42812">
    <property type="entry name" value="BETA-XYLOSIDASE"/>
    <property type="match status" value="1"/>
</dbReference>
<dbReference type="Gene3D" id="2.60.120.200">
    <property type="match status" value="1"/>
</dbReference>
<feature type="site" description="Important for catalytic activity, responsible for pKa modulation of the active site Glu and correct orientation of both the proton donor and substrate" evidence="5">
    <location>
        <position position="206"/>
    </location>
</feature>
<evidence type="ECO:0000256" key="1">
    <source>
        <dbReference type="ARBA" id="ARBA00009865"/>
    </source>
</evidence>
<dbReference type="InterPro" id="IPR023296">
    <property type="entry name" value="Glyco_hydro_beta-prop_sf"/>
</dbReference>
<dbReference type="InterPro" id="IPR041542">
    <property type="entry name" value="GH43_C2"/>
</dbReference>
<comment type="caution">
    <text evidence="8">The sequence shown here is derived from an EMBL/GenBank/DDBJ whole genome shotgun (WGS) entry which is preliminary data.</text>
</comment>
<dbReference type="GO" id="GO:0005975">
    <property type="term" value="P:carbohydrate metabolic process"/>
    <property type="evidence" value="ECO:0007669"/>
    <property type="project" value="InterPro"/>
</dbReference>
<dbReference type="SUPFAM" id="SSF49899">
    <property type="entry name" value="Concanavalin A-like lectins/glucanases"/>
    <property type="match status" value="1"/>
</dbReference>
<evidence type="ECO:0000313" key="9">
    <source>
        <dbReference type="Proteomes" id="UP000013909"/>
    </source>
</evidence>
<evidence type="ECO:0000256" key="6">
    <source>
        <dbReference type="RuleBase" id="RU361187"/>
    </source>
</evidence>
<dbReference type="GO" id="GO:0009044">
    <property type="term" value="F:xylan 1,4-beta-xylosidase activity"/>
    <property type="evidence" value="ECO:0007669"/>
    <property type="project" value="UniProtKB-EC"/>
</dbReference>
<dbReference type="SUPFAM" id="SSF75005">
    <property type="entry name" value="Arabinanase/levansucrase/invertase"/>
    <property type="match status" value="1"/>
</dbReference>
<evidence type="ECO:0000256" key="3">
    <source>
        <dbReference type="ARBA" id="ARBA00023295"/>
    </source>
</evidence>
<proteinExistence type="inferred from homology"/>
<evidence type="ECO:0000259" key="7">
    <source>
        <dbReference type="Pfam" id="PF17851"/>
    </source>
</evidence>
<dbReference type="Proteomes" id="UP000013909">
    <property type="component" value="Unassembled WGS sequence"/>
</dbReference>
<comment type="similarity">
    <text evidence="1 6">Belongs to the glycosyl hydrolase 43 family.</text>
</comment>
<reference evidence="8 9" key="1">
    <citation type="submission" date="2013-02" db="EMBL/GenBank/DDBJ databases">
        <title>A novel strain isolated from Lonar lake, Maharashtra, India.</title>
        <authorList>
            <person name="Singh A."/>
        </authorList>
    </citation>
    <scope>NUCLEOTIDE SEQUENCE [LARGE SCALE GENOMIC DNA]</scope>
    <source>
        <strain evidence="8 9">AK24</strain>
    </source>
</reference>
<evidence type="ECO:0000256" key="2">
    <source>
        <dbReference type="ARBA" id="ARBA00022801"/>
    </source>
</evidence>
<dbReference type="AlphaFoldDB" id="R7ZYJ0"/>
<dbReference type="CDD" id="cd18617">
    <property type="entry name" value="GH43_XynB-like"/>
    <property type="match status" value="1"/>
</dbReference>
<evidence type="ECO:0000256" key="4">
    <source>
        <dbReference type="PIRSR" id="PIRSR606710-1"/>
    </source>
</evidence>
<gene>
    <name evidence="8" type="ORF">ADIS_0391</name>
</gene>
<dbReference type="PANTHER" id="PTHR42812:SF12">
    <property type="entry name" value="BETA-XYLOSIDASE-RELATED"/>
    <property type="match status" value="1"/>
</dbReference>
<keyword evidence="3 6" id="KW-0326">Glycosidase</keyword>
<feature type="active site" description="Proton donor" evidence="4">
    <location>
        <position position="271"/>
    </location>
</feature>
<sequence>MFHDAWMPHKQLGFFNQPNQLKNKTARKRKIEMKTPKAIATLTLILFCLGLAHSQQTPENYPTFSNAVYQGNDNVYNDYPLADGEFYNPILQGCYPDPSITRKGDDYYMVTSSFAMFPGVPIFHSNDLVNWTQLGHVLDRKSQLKVADTGISAGIYAPDIIYNPHNDTFYMITTQFAGGIGNMVVKTSDPREGWSDPIKLAFAGIDPALFFDDDGKAYVIHNDAPEKALYEGHRVIKLWEYDVSADQVIKGTDQVIVDGGVDISQKPIWIEAPHIYKKNGRYYLMCAEGGTGSWHSEVIFVSDKPTGPYVPADNNPILTQRYFAKDRKNKVDWAGHADLVLGPDDRYYGVFLGIRPNEVDRVNTGRETFILPVDWTGAFPVFENGLIPISPKLKVPAGVQNKTGQEGYFPNGNFTYTETFQSEMLDYRWIGLRGPREDFIATSQKGLEIRPFAVNIKEVKPISSLFYRQQHKKFSFTATMDYSPSSEKDLAGITCLQSEKFHYVFGITRKGDEQYLVLERTENGVSTLVGSDKLTANGPVQLRVEAKGDAYRFSYATKGGDFQNLGGGVSGDILSTNVAGGFTGTLIGLYATTANDVKPE</sequence>
<evidence type="ECO:0000256" key="5">
    <source>
        <dbReference type="PIRSR" id="PIRSR606710-2"/>
    </source>
</evidence>
<dbReference type="Pfam" id="PF04616">
    <property type="entry name" value="Glyco_hydro_43"/>
    <property type="match status" value="1"/>
</dbReference>
<dbReference type="Pfam" id="PF17851">
    <property type="entry name" value="GH43_C2"/>
    <property type="match status" value="1"/>
</dbReference>
<dbReference type="InterPro" id="IPR013320">
    <property type="entry name" value="ConA-like_dom_sf"/>
</dbReference>
<name>R7ZYJ0_9BACT</name>
<dbReference type="InterPro" id="IPR006710">
    <property type="entry name" value="Glyco_hydro_43"/>
</dbReference>
<accession>R7ZYJ0</accession>
<feature type="domain" description="Beta-xylosidase C-terminal Concanavalin A-like" evidence="7">
    <location>
        <begin position="418"/>
        <end position="594"/>
    </location>
</feature>
<protein>
    <submittedName>
        <fullName evidence="8">Beta-xylosidase</fullName>
        <ecNumber evidence="8">3.2.1.37</ecNumber>
    </submittedName>
</protein>
<dbReference type="PATRIC" id="fig|1288963.3.peg.393"/>